<dbReference type="PANTHER" id="PTHR43667:SF1">
    <property type="entry name" value="CYCLOPROPANE-FATTY-ACYL-PHOSPHOLIPID SYNTHASE"/>
    <property type="match status" value="1"/>
</dbReference>
<dbReference type="AlphaFoldDB" id="A0A4Y8MXS8"/>
<dbReference type="InterPro" id="IPR050723">
    <property type="entry name" value="CFA/CMAS"/>
</dbReference>
<comment type="caution">
    <text evidence="6">The sequence shown here is derived from an EMBL/GenBank/DDBJ whole genome shotgun (WGS) entry which is preliminary data.</text>
</comment>
<dbReference type="PANTHER" id="PTHR43667">
    <property type="entry name" value="CYCLOPROPANE-FATTY-ACYL-PHOSPHOLIPID SYNTHASE"/>
    <property type="match status" value="1"/>
</dbReference>
<dbReference type="SUPFAM" id="SSF53335">
    <property type="entry name" value="S-adenosyl-L-methionine-dependent methyltransferases"/>
    <property type="match status" value="1"/>
</dbReference>
<comment type="similarity">
    <text evidence="1">Belongs to the CFA/CMAS family.</text>
</comment>
<dbReference type="Gene3D" id="3.40.50.150">
    <property type="entry name" value="Vaccinia Virus protein VP39"/>
    <property type="match status" value="1"/>
</dbReference>
<dbReference type="EMBL" id="SNVI01000002">
    <property type="protein sequence ID" value="TFE42347.1"/>
    <property type="molecule type" value="Genomic_DNA"/>
</dbReference>
<protein>
    <submittedName>
        <fullName evidence="6">Class I SAM-dependent methyltransferase</fullName>
    </submittedName>
</protein>
<proteinExistence type="inferred from homology"/>
<accession>A0A4Y8MXS8</accession>
<evidence type="ECO:0000313" key="7">
    <source>
        <dbReference type="Proteomes" id="UP000297385"/>
    </source>
</evidence>
<dbReference type="RefSeq" id="WP_134465603.1">
    <property type="nucleotide sequence ID" value="NZ_JBHSSZ010000036.1"/>
</dbReference>
<sequence length="288" mass="31811">MGKALREHGGNLPQDCYAMVLDPLMVYSCAYFERGDEDLATAQLKKIDHVLTKIGLEPGQHLLDVDCGWGALVIRAAEKFGARCVGITQSKNQFDWANESVKKANLTDRVEIRLQAYPDVKGSFDRITSLGLFEFDSRGDLLEYFSVLQERLAADGVLVSHGIMSAGRGNGNVRLSGGEFSSPYSLTDDELPDLGHALTAMRAGGLEVSDVNNLRRHCVRTLQLWEENLRAASIAERQYIDDRSLCAWRDHLNEWATAFEHDDATIYEIVGRKVGTPVSALPWPGGVG</sequence>
<dbReference type="GO" id="GO:0008610">
    <property type="term" value="P:lipid biosynthetic process"/>
    <property type="evidence" value="ECO:0007669"/>
    <property type="project" value="InterPro"/>
</dbReference>
<reference evidence="6 7" key="1">
    <citation type="submission" date="2019-03" db="EMBL/GenBank/DDBJ databases">
        <title>Complete Genome Sequence of Paraburkholderia dipogonis ICMP 19430T, a Nitrogen-fixing Symbiont of the South African Invasive Legume Dipogon lignosus in New Zealand.</title>
        <authorList>
            <person name="De Meyer S.E."/>
        </authorList>
    </citation>
    <scope>NUCLEOTIDE SEQUENCE [LARGE SCALE GENOMIC DNA]</scope>
    <source>
        <strain evidence="6 7">ICMP 19430</strain>
    </source>
</reference>
<evidence type="ECO:0000256" key="5">
    <source>
        <dbReference type="ARBA" id="ARBA00023098"/>
    </source>
</evidence>
<dbReference type="PIRSF" id="PIRSF003085">
    <property type="entry name" value="CMAS"/>
    <property type="match status" value="1"/>
</dbReference>
<evidence type="ECO:0000313" key="6">
    <source>
        <dbReference type="EMBL" id="TFE42347.1"/>
    </source>
</evidence>
<keyword evidence="2 6" id="KW-0489">Methyltransferase</keyword>
<name>A0A4Y8MXS8_9BURK</name>
<organism evidence="6 7">
    <name type="scientific">Paraburkholderia dipogonis</name>
    <dbReference type="NCBI Taxonomy" id="1211383"/>
    <lineage>
        <taxon>Bacteria</taxon>
        <taxon>Pseudomonadati</taxon>
        <taxon>Pseudomonadota</taxon>
        <taxon>Betaproteobacteria</taxon>
        <taxon>Burkholderiales</taxon>
        <taxon>Burkholderiaceae</taxon>
        <taxon>Paraburkholderia</taxon>
    </lineage>
</organism>
<dbReference type="InterPro" id="IPR003333">
    <property type="entry name" value="CMAS"/>
</dbReference>
<dbReference type="CDD" id="cd02440">
    <property type="entry name" value="AdoMet_MTases"/>
    <property type="match status" value="1"/>
</dbReference>
<keyword evidence="3 6" id="KW-0808">Transferase</keyword>
<gene>
    <name evidence="6" type="ORF">E2553_31240</name>
</gene>
<evidence type="ECO:0000256" key="3">
    <source>
        <dbReference type="ARBA" id="ARBA00022679"/>
    </source>
</evidence>
<dbReference type="GeneID" id="97309025"/>
<keyword evidence="5" id="KW-0443">Lipid metabolism</keyword>
<dbReference type="GO" id="GO:0032259">
    <property type="term" value="P:methylation"/>
    <property type="evidence" value="ECO:0007669"/>
    <property type="project" value="UniProtKB-KW"/>
</dbReference>
<evidence type="ECO:0000256" key="2">
    <source>
        <dbReference type="ARBA" id="ARBA00022603"/>
    </source>
</evidence>
<evidence type="ECO:0000256" key="1">
    <source>
        <dbReference type="ARBA" id="ARBA00010815"/>
    </source>
</evidence>
<keyword evidence="4" id="KW-0949">S-adenosyl-L-methionine</keyword>
<dbReference type="InterPro" id="IPR029063">
    <property type="entry name" value="SAM-dependent_MTases_sf"/>
</dbReference>
<dbReference type="GO" id="GO:0008168">
    <property type="term" value="F:methyltransferase activity"/>
    <property type="evidence" value="ECO:0007669"/>
    <property type="project" value="UniProtKB-KW"/>
</dbReference>
<evidence type="ECO:0000256" key="4">
    <source>
        <dbReference type="ARBA" id="ARBA00022691"/>
    </source>
</evidence>
<dbReference type="Pfam" id="PF02353">
    <property type="entry name" value="CMAS"/>
    <property type="match status" value="1"/>
</dbReference>
<dbReference type="Proteomes" id="UP000297385">
    <property type="component" value="Unassembled WGS sequence"/>
</dbReference>